<proteinExistence type="predicted"/>
<dbReference type="Gene3D" id="1.20.120.550">
    <property type="entry name" value="Membrane associated eicosanoid/glutathione metabolism-like domain"/>
    <property type="match status" value="1"/>
</dbReference>
<dbReference type="GO" id="GO:0016020">
    <property type="term" value="C:membrane"/>
    <property type="evidence" value="ECO:0007669"/>
    <property type="project" value="UniProtKB-SubCell"/>
</dbReference>
<reference evidence="6" key="1">
    <citation type="submission" date="2023-10" db="EMBL/GenBank/DDBJ databases">
        <authorList>
            <person name="Hackl T."/>
        </authorList>
    </citation>
    <scope>NUCLEOTIDE SEQUENCE</scope>
</reference>
<evidence type="ECO:0000256" key="2">
    <source>
        <dbReference type="ARBA" id="ARBA00022692"/>
    </source>
</evidence>
<evidence type="ECO:0000313" key="6">
    <source>
        <dbReference type="EMBL" id="CAJ2506456.1"/>
    </source>
</evidence>
<keyword evidence="2 5" id="KW-0812">Transmembrane</keyword>
<accession>A0AAI8VK80</accession>
<comment type="subcellular location">
    <subcellularLocation>
        <location evidence="1">Membrane</location>
    </subcellularLocation>
</comment>
<feature type="transmembrane region" description="Helical" evidence="5">
    <location>
        <begin position="128"/>
        <end position="148"/>
    </location>
</feature>
<evidence type="ECO:0000256" key="5">
    <source>
        <dbReference type="SAM" id="Phobius"/>
    </source>
</evidence>
<dbReference type="PANTHER" id="PTHR35371:SF1">
    <property type="entry name" value="BLR7753 PROTEIN"/>
    <property type="match status" value="1"/>
</dbReference>
<feature type="transmembrane region" description="Helical" evidence="5">
    <location>
        <begin position="67"/>
        <end position="87"/>
    </location>
</feature>
<keyword evidence="3 5" id="KW-1133">Transmembrane helix</keyword>
<evidence type="ECO:0000256" key="1">
    <source>
        <dbReference type="ARBA" id="ARBA00004370"/>
    </source>
</evidence>
<dbReference type="EMBL" id="CAUWAG010000008">
    <property type="protein sequence ID" value="CAJ2506456.1"/>
    <property type="molecule type" value="Genomic_DNA"/>
</dbReference>
<protein>
    <submittedName>
        <fullName evidence="6">Uu.00g005860.m01.CDS01</fullName>
    </submittedName>
</protein>
<dbReference type="InterPro" id="IPR023352">
    <property type="entry name" value="MAPEG-like_dom_sf"/>
</dbReference>
<keyword evidence="7" id="KW-1185">Reference proteome</keyword>
<evidence type="ECO:0000256" key="3">
    <source>
        <dbReference type="ARBA" id="ARBA00022989"/>
    </source>
</evidence>
<evidence type="ECO:0000256" key="4">
    <source>
        <dbReference type="ARBA" id="ARBA00023136"/>
    </source>
</evidence>
<comment type="caution">
    <text evidence="6">The sequence shown here is derived from an EMBL/GenBank/DDBJ whole genome shotgun (WGS) entry which is preliminary data.</text>
</comment>
<dbReference type="Proteomes" id="UP001295740">
    <property type="component" value="Unassembled WGS sequence"/>
</dbReference>
<dbReference type="InterPro" id="IPR001129">
    <property type="entry name" value="Membr-assoc_MAPEG"/>
</dbReference>
<dbReference type="PANTHER" id="PTHR35371">
    <property type="entry name" value="INNER MEMBRANE PROTEIN"/>
    <property type="match status" value="1"/>
</dbReference>
<organism evidence="6 7">
    <name type="scientific">Anthostomella pinea</name>
    <dbReference type="NCBI Taxonomy" id="933095"/>
    <lineage>
        <taxon>Eukaryota</taxon>
        <taxon>Fungi</taxon>
        <taxon>Dikarya</taxon>
        <taxon>Ascomycota</taxon>
        <taxon>Pezizomycotina</taxon>
        <taxon>Sordariomycetes</taxon>
        <taxon>Xylariomycetidae</taxon>
        <taxon>Xylariales</taxon>
        <taxon>Xylariaceae</taxon>
        <taxon>Anthostomella</taxon>
    </lineage>
</organism>
<keyword evidence="4 5" id="KW-0472">Membrane</keyword>
<gene>
    <name evidence="6" type="ORF">KHLLAP_LOCUS6924</name>
</gene>
<sequence>MVAFDRNFTFYIVPAAFILLFLLKLYSFALGGRYLDPASPQKYKPAIADADDLDPKTKARILRAESAFANGLETISLYAAAVVSVNIAAVNPVVANALAIAYLGTRVIYNVIYVVLQDEPRWALARSATWFTGVGIILTMFLLAGSAVY</sequence>
<dbReference type="SUPFAM" id="SSF161084">
    <property type="entry name" value="MAPEG domain-like"/>
    <property type="match status" value="1"/>
</dbReference>
<evidence type="ECO:0000313" key="7">
    <source>
        <dbReference type="Proteomes" id="UP001295740"/>
    </source>
</evidence>
<feature type="transmembrane region" description="Helical" evidence="5">
    <location>
        <begin position="93"/>
        <end position="116"/>
    </location>
</feature>
<name>A0AAI8VK80_9PEZI</name>
<feature type="transmembrane region" description="Helical" evidence="5">
    <location>
        <begin position="12"/>
        <end position="35"/>
    </location>
</feature>
<dbReference type="AlphaFoldDB" id="A0AAI8VK80"/>
<dbReference type="Pfam" id="PF01124">
    <property type="entry name" value="MAPEG"/>
    <property type="match status" value="1"/>
</dbReference>